<evidence type="ECO:0000313" key="3">
    <source>
        <dbReference type="Proteomes" id="UP000309676"/>
    </source>
</evidence>
<dbReference type="SUPFAM" id="SSF48371">
    <property type="entry name" value="ARM repeat"/>
    <property type="match status" value="1"/>
</dbReference>
<protein>
    <recommendedName>
        <fullName evidence="4">HEAT repeat domain-containing protein</fullName>
    </recommendedName>
</protein>
<keyword evidence="1" id="KW-0812">Transmembrane</keyword>
<feature type="transmembrane region" description="Helical" evidence="1">
    <location>
        <begin position="6"/>
        <end position="29"/>
    </location>
</feature>
<dbReference type="RefSeq" id="WP_138196268.1">
    <property type="nucleotide sequence ID" value="NZ_VCIW01000016.1"/>
</dbReference>
<comment type="caution">
    <text evidence="2">The sequence shown here is derived from an EMBL/GenBank/DDBJ whole genome shotgun (WGS) entry which is preliminary data.</text>
</comment>
<sequence length="361" mass="41576">MSSAPFLIVGTLSVVVAATVLGLYGYLVYAKTRYARASRFVAERLETAEYGLQRSVESAGSIADLAALARKYPLWRSLIQEFCAKRIRLGGTREEIERIRSLVRASFAENYRSRLTGRRWSDRVNAMIYIGLFRLDEFWPELAWAAVDERRTEAERLLAHRTLAALQRPEAIDLLETRAKGMTDHHIRHVFMPLDPSLLQLCIEKFDAFAPWVRNNLLDVLRIRNLRDERTLHLFERASVSDEAEQRVRALKGIANFGYIGPEAEAAFIERASNWERMPRSEKLMAARLMGAVPNDVYPALLESMLGDVNYSVRQQAMASLMEYPGRKARLERLLHTHPDRYARDLAHEMMERYGYERQLA</sequence>
<gene>
    <name evidence="2" type="ORF">FE782_20930</name>
</gene>
<accession>A0A5R9G2T7</accession>
<dbReference type="AlphaFoldDB" id="A0A5R9G2T7"/>
<dbReference type="Gene3D" id="1.25.10.10">
    <property type="entry name" value="Leucine-rich Repeat Variant"/>
    <property type="match status" value="1"/>
</dbReference>
<keyword evidence="1" id="KW-0472">Membrane</keyword>
<organism evidence="2 3">
    <name type="scientific">Paenibacillus antri</name>
    <dbReference type="NCBI Taxonomy" id="2582848"/>
    <lineage>
        <taxon>Bacteria</taxon>
        <taxon>Bacillati</taxon>
        <taxon>Bacillota</taxon>
        <taxon>Bacilli</taxon>
        <taxon>Bacillales</taxon>
        <taxon>Paenibacillaceae</taxon>
        <taxon>Paenibacillus</taxon>
    </lineage>
</organism>
<reference evidence="2 3" key="1">
    <citation type="submission" date="2019-05" db="EMBL/GenBank/DDBJ databases">
        <authorList>
            <person name="Narsing Rao M.P."/>
            <person name="Li W.J."/>
        </authorList>
    </citation>
    <scope>NUCLEOTIDE SEQUENCE [LARGE SCALE GENOMIC DNA]</scope>
    <source>
        <strain evidence="2 3">SYSU_K30003</strain>
    </source>
</reference>
<dbReference type="OrthoDB" id="2112914at2"/>
<evidence type="ECO:0000256" key="1">
    <source>
        <dbReference type="SAM" id="Phobius"/>
    </source>
</evidence>
<dbReference type="InterPro" id="IPR011989">
    <property type="entry name" value="ARM-like"/>
</dbReference>
<keyword evidence="1" id="KW-1133">Transmembrane helix</keyword>
<dbReference type="EMBL" id="VCIW01000016">
    <property type="protein sequence ID" value="TLS50141.1"/>
    <property type="molecule type" value="Genomic_DNA"/>
</dbReference>
<proteinExistence type="predicted"/>
<dbReference type="Proteomes" id="UP000309676">
    <property type="component" value="Unassembled WGS sequence"/>
</dbReference>
<evidence type="ECO:0008006" key="4">
    <source>
        <dbReference type="Google" id="ProtNLM"/>
    </source>
</evidence>
<name>A0A5R9G2T7_9BACL</name>
<dbReference type="InterPro" id="IPR016024">
    <property type="entry name" value="ARM-type_fold"/>
</dbReference>
<evidence type="ECO:0000313" key="2">
    <source>
        <dbReference type="EMBL" id="TLS50141.1"/>
    </source>
</evidence>
<keyword evidence="3" id="KW-1185">Reference proteome</keyword>